<keyword evidence="1" id="KW-1133">Transmembrane helix</keyword>
<evidence type="ECO:0000313" key="2">
    <source>
        <dbReference type="EMBL" id="GAA2153504.1"/>
    </source>
</evidence>
<protein>
    <submittedName>
        <fullName evidence="2">Uncharacterized protein</fullName>
    </submittedName>
</protein>
<evidence type="ECO:0000256" key="1">
    <source>
        <dbReference type="SAM" id="Phobius"/>
    </source>
</evidence>
<keyword evidence="1" id="KW-0472">Membrane</keyword>
<accession>A0ABN3A453</accession>
<keyword evidence="1" id="KW-0812">Transmembrane</keyword>
<reference evidence="2 3" key="1">
    <citation type="journal article" date="2019" name="Int. J. Syst. Evol. Microbiol.">
        <title>The Global Catalogue of Microorganisms (GCM) 10K type strain sequencing project: providing services to taxonomists for standard genome sequencing and annotation.</title>
        <authorList>
            <consortium name="The Broad Institute Genomics Platform"/>
            <consortium name="The Broad Institute Genome Sequencing Center for Infectious Disease"/>
            <person name="Wu L."/>
            <person name="Ma J."/>
        </authorList>
    </citation>
    <scope>NUCLEOTIDE SEQUENCE [LARGE SCALE GENOMIC DNA]</scope>
    <source>
        <strain evidence="2 3">JCM 13850</strain>
    </source>
</reference>
<feature type="transmembrane region" description="Helical" evidence="1">
    <location>
        <begin position="20"/>
        <end position="42"/>
    </location>
</feature>
<dbReference type="EMBL" id="BAAAMR010000062">
    <property type="protein sequence ID" value="GAA2153504.1"/>
    <property type="molecule type" value="Genomic_DNA"/>
</dbReference>
<proteinExistence type="predicted"/>
<name>A0ABN3A453_9ACTN</name>
<comment type="caution">
    <text evidence="2">The sequence shown here is derived from an EMBL/GenBank/DDBJ whole genome shotgun (WGS) entry which is preliminary data.</text>
</comment>
<sequence>MAADARGGVDGAEPGSLADSAAAVVVADSSVASFALLVSLLTRLTLGEIPLRDTLYC</sequence>
<evidence type="ECO:0000313" key="3">
    <source>
        <dbReference type="Proteomes" id="UP001501020"/>
    </source>
</evidence>
<dbReference type="Proteomes" id="UP001501020">
    <property type="component" value="Unassembled WGS sequence"/>
</dbReference>
<gene>
    <name evidence="2" type="ORF">GCM10009727_59970</name>
</gene>
<organism evidence="2 3">
    <name type="scientific">Actinomadura napierensis</name>
    <dbReference type="NCBI Taxonomy" id="267854"/>
    <lineage>
        <taxon>Bacteria</taxon>
        <taxon>Bacillati</taxon>
        <taxon>Actinomycetota</taxon>
        <taxon>Actinomycetes</taxon>
        <taxon>Streptosporangiales</taxon>
        <taxon>Thermomonosporaceae</taxon>
        <taxon>Actinomadura</taxon>
    </lineage>
</organism>
<keyword evidence="3" id="KW-1185">Reference proteome</keyword>